<sequence length="314" mass="35721">MTETATHRFTPPPVSRADPGLRVEWPTVLLAVGIHGGFLAVTWWWAVLPLPLVVVIGGLLIAWHASLQHEVIHHHPTRSRRINDAIGSVPLSLWLPYPIYKDSHLDHHRDEFLTDPVEDPESSYFTQAMWLSLGRAGKRLAQWNLTLLGRLTIGPAVMLASFLAGEARLVWRNEAGRRRIWALHAVGVALVLTWVVAICGMPFWLYFFGFVYPGAAITRLRSYAEHRFAEAEAERTAIVENSRIFGPVFLFNNLHVLHHRKPGLPWYRLPAIYRRDREALVAANGGLVYNGYLDVARRFLLRPHDRITHPHHSA</sequence>
<dbReference type="Pfam" id="PF00487">
    <property type="entry name" value="FA_desaturase"/>
    <property type="match status" value="1"/>
</dbReference>
<dbReference type="InterPro" id="IPR005804">
    <property type="entry name" value="FA_desaturase_dom"/>
</dbReference>
<gene>
    <name evidence="3" type="ORF">LRX75_09900</name>
</gene>
<keyword evidence="3" id="KW-0560">Oxidoreductase</keyword>
<dbReference type="EC" id="1.14.19.-" evidence="3"/>
<keyword evidence="1" id="KW-0472">Membrane</keyword>
<evidence type="ECO:0000313" key="3">
    <source>
        <dbReference type="EMBL" id="MCD7109361.1"/>
    </source>
</evidence>
<feature type="transmembrane region" description="Helical" evidence="1">
    <location>
        <begin position="52"/>
        <end position="72"/>
    </location>
</feature>
<evidence type="ECO:0000259" key="2">
    <source>
        <dbReference type="Pfam" id="PF00487"/>
    </source>
</evidence>
<keyword evidence="1" id="KW-0812">Transmembrane</keyword>
<feature type="domain" description="Fatty acid desaturase" evidence="2">
    <location>
        <begin position="43"/>
        <end position="283"/>
    </location>
</feature>
<organism evidence="3 4">
    <name type="scientific">Rhizobium quercicola</name>
    <dbReference type="NCBI Taxonomy" id="2901226"/>
    <lineage>
        <taxon>Bacteria</taxon>
        <taxon>Pseudomonadati</taxon>
        <taxon>Pseudomonadota</taxon>
        <taxon>Alphaproteobacteria</taxon>
        <taxon>Hyphomicrobiales</taxon>
        <taxon>Rhizobiaceae</taxon>
        <taxon>Rhizobium/Agrobacterium group</taxon>
        <taxon>Rhizobium</taxon>
    </lineage>
</organism>
<name>A0A9X1T0C3_9HYPH</name>
<feature type="transmembrane region" description="Helical" evidence="1">
    <location>
        <begin position="145"/>
        <end position="165"/>
    </location>
</feature>
<dbReference type="EMBL" id="JAJOZR010000005">
    <property type="protein sequence ID" value="MCD7109361.1"/>
    <property type="molecule type" value="Genomic_DNA"/>
</dbReference>
<dbReference type="AlphaFoldDB" id="A0A9X1T0C3"/>
<dbReference type="RefSeq" id="WP_231813890.1">
    <property type="nucleotide sequence ID" value="NZ_JAJOZR010000005.1"/>
</dbReference>
<comment type="caution">
    <text evidence="3">The sequence shown here is derived from an EMBL/GenBank/DDBJ whole genome shotgun (WGS) entry which is preliminary data.</text>
</comment>
<accession>A0A9X1T0C3</accession>
<evidence type="ECO:0000256" key="1">
    <source>
        <dbReference type="SAM" id="Phobius"/>
    </source>
</evidence>
<dbReference type="Proteomes" id="UP001139089">
    <property type="component" value="Unassembled WGS sequence"/>
</dbReference>
<reference evidence="3" key="1">
    <citation type="submission" date="2021-12" db="EMBL/GenBank/DDBJ databases">
        <authorList>
            <person name="Li Y."/>
        </authorList>
    </citation>
    <scope>NUCLEOTIDE SEQUENCE</scope>
    <source>
        <strain evidence="3">DKSPLA3</strain>
    </source>
</reference>
<keyword evidence="1" id="KW-1133">Transmembrane helix</keyword>
<keyword evidence="4" id="KW-1185">Reference proteome</keyword>
<dbReference type="GO" id="GO:0006629">
    <property type="term" value="P:lipid metabolic process"/>
    <property type="evidence" value="ECO:0007669"/>
    <property type="project" value="InterPro"/>
</dbReference>
<protein>
    <submittedName>
        <fullName evidence="3">Fatty acid desaturase</fullName>
        <ecNumber evidence="3">1.14.19.-</ecNumber>
    </submittedName>
</protein>
<evidence type="ECO:0000313" key="4">
    <source>
        <dbReference type="Proteomes" id="UP001139089"/>
    </source>
</evidence>
<proteinExistence type="predicted"/>
<dbReference type="GO" id="GO:0016491">
    <property type="term" value="F:oxidoreductase activity"/>
    <property type="evidence" value="ECO:0007669"/>
    <property type="project" value="UniProtKB-KW"/>
</dbReference>
<feature type="transmembrane region" description="Helical" evidence="1">
    <location>
        <begin position="185"/>
        <end position="212"/>
    </location>
</feature>